<dbReference type="InterPro" id="IPR035911">
    <property type="entry name" value="MurE/MurF_N"/>
</dbReference>
<dbReference type="Pfam" id="PF01225">
    <property type="entry name" value="Mur_ligase"/>
    <property type="match status" value="1"/>
</dbReference>
<evidence type="ECO:0000256" key="4">
    <source>
        <dbReference type="ARBA" id="ARBA00022741"/>
    </source>
</evidence>
<dbReference type="EC" id="6.3.2.10" evidence="10 11"/>
<organism evidence="15 16">
    <name type="scientific">Kribbibacterium absianum</name>
    <dbReference type="NCBI Taxonomy" id="3044210"/>
    <lineage>
        <taxon>Bacteria</taxon>
        <taxon>Bacillati</taxon>
        <taxon>Actinomycetota</taxon>
        <taxon>Coriobacteriia</taxon>
        <taxon>Coriobacteriales</taxon>
        <taxon>Kribbibacteriaceae</taxon>
        <taxon>Kribbibacterium</taxon>
    </lineage>
</organism>
<evidence type="ECO:0000256" key="2">
    <source>
        <dbReference type="ARBA" id="ARBA00022598"/>
    </source>
</evidence>
<evidence type="ECO:0000256" key="9">
    <source>
        <dbReference type="ARBA" id="ARBA00023316"/>
    </source>
</evidence>
<feature type="domain" description="Mur ligase central" evidence="14">
    <location>
        <begin position="118"/>
        <end position="316"/>
    </location>
</feature>
<dbReference type="InterPro" id="IPR000713">
    <property type="entry name" value="Mur_ligase_N"/>
</dbReference>
<evidence type="ECO:0000256" key="8">
    <source>
        <dbReference type="ARBA" id="ARBA00023306"/>
    </source>
</evidence>
<keyword evidence="4 10" id="KW-0547">Nucleotide-binding</keyword>
<evidence type="ECO:0000259" key="14">
    <source>
        <dbReference type="Pfam" id="PF08245"/>
    </source>
</evidence>
<comment type="similarity">
    <text evidence="10">Belongs to the MurCDEF family. MurF subfamily.</text>
</comment>
<dbReference type="SUPFAM" id="SSF53244">
    <property type="entry name" value="MurD-like peptide ligases, peptide-binding domain"/>
    <property type="match status" value="1"/>
</dbReference>
<dbReference type="Pfam" id="PF08245">
    <property type="entry name" value="Mur_ligase_M"/>
    <property type="match status" value="1"/>
</dbReference>
<evidence type="ECO:0000259" key="13">
    <source>
        <dbReference type="Pfam" id="PF02875"/>
    </source>
</evidence>
<keyword evidence="2 10" id="KW-0436">Ligase</keyword>
<dbReference type="Proteomes" id="UP001431693">
    <property type="component" value="Unassembled WGS sequence"/>
</dbReference>
<dbReference type="HAMAP" id="MF_02019">
    <property type="entry name" value="MurF"/>
    <property type="match status" value="1"/>
</dbReference>
<dbReference type="InterPro" id="IPR005863">
    <property type="entry name" value="UDP-N-AcMur_synth"/>
</dbReference>
<keyword evidence="9 10" id="KW-0961">Cell wall biogenesis/degradation</keyword>
<accession>A0ABT6ZM43</accession>
<evidence type="ECO:0000256" key="6">
    <source>
        <dbReference type="ARBA" id="ARBA00022960"/>
    </source>
</evidence>
<gene>
    <name evidence="10 15" type="primary">murF</name>
    <name evidence="15" type="ORF">QJ043_08465</name>
</gene>
<dbReference type="InterPro" id="IPR036615">
    <property type="entry name" value="Mur_ligase_C_dom_sf"/>
</dbReference>
<dbReference type="Gene3D" id="3.40.1390.10">
    <property type="entry name" value="MurE/MurF, N-terminal domain"/>
    <property type="match status" value="1"/>
</dbReference>
<evidence type="ECO:0000313" key="16">
    <source>
        <dbReference type="Proteomes" id="UP001431693"/>
    </source>
</evidence>
<evidence type="ECO:0000256" key="1">
    <source>
        <dbReference type="ARBA" id="ARBA00022490"/>
    </source>
</evidence>
<keyword evidence="1 10" id="KW-0963">Cytoplasm</keyword>
<comment type="pathway">
    <text evidence="10 11">Cell wall biogenesis; peptidoglycan biosynthesis.</text>
</comment>
<dbReference type="EMBL" id="JASJEX010000004">
    <property type="protein sequence ID" value="MDJ1130105.1"/>
    <property type="molecule type" value="Genomic_DNA"/>
</dbReference>
<comment type="function">
    <text evidence="10 11">Involved in cell wall formation. Catalyzes the final step in the synthesis of UDP-N-acetylmuramoyl-pentapeptide, the precursor of murein.</text>
</comment>
<keyword evidence="16" id="KW-1185">Reference proteome</keyword>
<keyword evidence="3 10" id="KW-0132">Cell division</keyword>
<dbReference type="PANTHER" id="PTHR43024">
    <property type="entry name" value="UDP-N-ACETYLMURAMOYL-TRIPEPTIDE--D-ALANYL-D-ALANINE LIGASE"/>
    <property type="match status" value="1"/>
</dbReference>
<dbReference type="NCBIfam" id="TIGR01143">
    <property type="entry name" value="murF"/>
    <property type="match status" value="1"/>
</dbReference>
<dbReference type="PANTHER" id="PTHR43024:SF1">
    <property type="entry name" value="UDP-N-ACETYLMURAMOYL-TRIPEPTIDE--D-ALANYL-D-ALANINE LIGASE"/>
    <property type="match status" value="1"/>
</dbReference>
<reference evidence="15" key="1">
    <citation type="submission" date="2023-05" db="EMBL/GenBank/DDBJ databases">
        <title>[olsenella] sp. nov., isolated from a pig farm feces dump.</title>
        <authorList>
            <person name="Chang Y.-H."/>
        </authorList>
    </citation>
    <scope>NUCLEOTIDE SEQUENCE</scope>
    <source>
        <strain evidence="15">YH-ols2217</strain>
    </source>
</reference>
<protein>
    <recommendedName>
        <fullName evidence="10 11">UDP-N-acetylmuramoyl-tripeptide--D-alanyl-D-alanine ligase</fullName>
        <ecNumber evidence="10 11">6.3.2.10</ecNumber>
    </recommendedName>
    <alternativeName>
        <fullName evidence="10">D-alanyl-D-alanine-adding enzyme</fullName>
    </alternativeName>
</protein>
<keyword evidence="5 10" id="KW-0067">ATP-binding</keyword>
<feature type="domain" description="Mur ligase N-terminal catalytic" evidence="12">
    <location>
        <begin position="30"/>
        <end position="85"/>
    </location>
</feature>
<evidence type="ECO:0000256" key="7">
    <source>
        <dbReference type="ARBA" id="ARBA00022984"/>
    </source>
</evidence>
<evidence type="ECO:0000313" key="15">
    <source>
        <dbReference type="EMBL" id="MDJ1130105.1"/>
    </source>
</evidence>
<proteinExistence type="inferred from homology"/>
<comment type="subcellular location">
    <subcellularLocation>
        <location evidence="10 11">Cytoplasm</location>
    </subcellularLocation>
</comment>
<evidence type="ECO:0000256" key="3">
    <source>
        <dbReference type="ARBA" id="ARBA00022618"/>
    </source>
</evidence>
<evidence type="ECO:0000256" key="10">
    <source>
        <dbReference type="HAMAP-Rule" id="MF_02019"/>
    </source>
</evidence>
<evidence type="ECO:0000259" key="12">
    <source>
        <dbReference type="Pfam" id="PF01225"/>
    </source>
</evidence>
<comment type="catalytic activity">
    <reaction evidence="10 11">
        <text>D-alanyl-D-alanine + UDP-N-acetyl-alpha-D-muramoyl-L-alanyl-gamma-D-glutamyl-meso-2,6-diaminopimelate + ATP = UDP-N-acetyl-alpha-D-muramoyl-L-alanyl-gamma-D-glutamyl-meso-2,6-diaminopimeloyl-D-alanyl-D-alanine + ADP + phosphate + H(+)</text>
        <dbReference type="Rhea" id="RHEA:28374"/>
        <dbReference type="ChEBI" id="CHEBI:15378"/>
        <dbReference type="ChEBI" id="CHEBI:30616"/>
        <dbReference type="ChEBI" id="CHEBI:43474"/>
        <dbReference type="ChEBI" id="CHEBI:57822"/>
        <dbReference type="ChEBI" id="CHEBI:61386"/>
        <dbReference type="ChEBI" id="CHEBI:83905"/>
        <dbReference type="ChEBI" id="CHEBI:456216"/>
        <dbReference type="EC" id="6.3.2.10"/>
    </reaction>
</comment>
<dbReference type="SUPFAM" id="SSF63418">
    <property type="entry name" value="MurE/MurF N-terminal domain"/>
    <property type="match status" value="1"/>
</dbReference>
<evidence type="ECO:0000256" key="5">
    <source>
        <dbReference type="ARBA" id="ARBA00022840"/>
    </source>
</evidence>
<keyword evidence="7 10" id="KW-0573">Peptidoglycan synthesis</keyword>
<dbReference type="Gene3D" id="3.40.1190.10">
    <property type="entry name" value="Mur-like, catalytic domain"/>
    <property type="match status" value="1"/>
</dbReference>
<keyword evidence="6 10" id="KW-0133">Cell shape</keyword>
<evidence type="ECO:0000256" key="11">
    <source>
        <dbReference type="RuleBase" id="RU004136"/>
    </source>
</evidence>
<dbReference type="SUPFAM" id="SSF53623">
    <property type="entry name" value="MurD-like peptide ligases, catalytic domain"/>
    <property type="match status" value="1"/>
</dbReference>
<dbReference type="InterPro" id="IPR051046">
    <property type="entry name" value="MurCDEF_CellWall_CoF430Synth"/>
</dbReference>
<dbReference type="RefSeq" id="WP_283713270.1">
    <property type="nucleotide sequence ID" value="NZ_JASJEW010000003.1"/>
</dbReference>
<dbReference type="InterPro" id="IPR013221">
    <property type="entry name" value="Mur_ligase_cen"/>
</dbReference>
<dbReference type="Pfam" id="PF02875">
    <property type="entry name" value="Mur_ligase_C"/>
    <property type="match status" value="1"/>
</dbReference>
<comment type="caution">
    <text evidence="15">The sequence shown here is derived from an EMBL/GenBank/DDBJ whole genome shotgun (WGS) entry which is preliminary data.</text>
</comment>
<sequence length="480" mass="50852">MYHESAQETARIAGASLVAGDGSVAVSAFCIDSRTVSDGDTFVCFPGENVDGNDFAMAAFEAGAAVVVMTREPEASVVTLAEQPGRCLLRAADDNAEGFLERLGAWYRERQDWVVVGVTGSVGKTTTKDMLAAALATRYRVHSTKGNFNSVIGAPLTVLEAPDDIEALVCEMGMNHWHEIDRICRVTRPQVACVTNIGTAHIGFLGSRENIARAKSECVRWLADPLPAFEPVDPALVLCSGDDFTPFIAETFAAPQGVPVVRVGEHEGDAVRASDVEVDDHGHPSFSVASEGESARVTLRLTGRQNVPDFLLCAGCAERVGVSLDQAARAAEALEPSPMRSRVLEGARGFRIIDDCYNASPASVAAALDLLAQMACEGRRVAVLGQVGELGDEARVLHGLMGAYLAAKPVDLAVFVGGEDAATMEEAARTMGFSEDRCVLVADVDEAVRVVAPILEPGDVVLVKGSRSVGLDRFVKEVHA</sequence>
<feature type="binding site" evidence="10">
    <location>
        <begin position="120"/>
        <end position="126"/>
    </location>
    <ligand>
        <name>ATP</name>
        <dbReference type="ChEBI" id="CHEBI:30616"/>
    </ligand>
</feature>
<dbReference type="InterPro" id="IPR004101">
    <property type="entry name" value="Mur_ligase_C"/>
</dbReference>
<feature type="domain" description="Mur ligase C-terminal" evidence="13">
    <location>
        <begin position="340"/>
        <end position="467"/>
    </location>
</feature>
<keyword evidence="8 10" id="KW-0131">Cell cycle</keyword>
<dbReference type="Gene3D" id="3.90.190.20">
    <property type="entry name" value="Mur ligase, C-terminal domain"/>
    <property type="match status" value="1"/>
</dbReference>
<dbReference type="InterPro" id="IPR036565">
    <property type="entry name" value="Mur-like_cat_sf"/>
</dbReference>
<name>A0ABT6ZM43_9ACTN</name>
<dbReference type="GO" id="GO:0047480">
    <property type="term" value="F:UDP-N-acetylmuramoyl-tripeptide-D-alanyl-D-alanine ligase activity"/>
    <property type="evidence" value="ECO:0007669"/>
    <property type="project" value="UniProtKB-EC"/>
</dbReference>